<reference evidence="6 7" key="1">
    <citation type="submission" date="2022-10" db="EMBL/GenBank/DDBJ databases">
        <title>High-quality genome sequences of two octocoral-associated bacteria, Endozoicomonas euniceicola EF212 and Endozoicomonas gorgoniicola PS125.</title>
        <authorList>
            <person name="Chiou Y.-J."/>
            <person name="Chen Y.-H."/>
        </authorList>
    </citation>
    <scope>NUCLEOTIDE SEQUENCE [LARGE SCALE GENOMIC DNA]</scope>
    <source>
        <strain evidence="6 7">PS125</strain>
    </source>
</reference>
<evidence type="ECO:0000256" key="4">
    <source>
        <dbReference type="ARBA" id="ARBA00023136"/>
    </source>
</evidence>
<name>A0ABT3N3T8_9GAMM</name>
<comment type="subcellular location">
    <subcellularLocation>
        <location evidence="1">Membrane</location>
        <topology evidence="1">Multi-pass membrane protein</topology>
    </subcellularLocation>
</comment>
<organism evidence="6 7">
    <name type="scientific">Endozoicomonas gorgoniicola</name>
    <dbReference type="NCBI Taxonomy" id="1234144"/>
    <lineage>
        <taxon>Bacteria</taxon>
        <taxon>Pseudomonadati</taxon>
        <taxon>Pseudomonadota</taxon>
        <taxon>Gammaproteobacteria</taxon>
        <taxon>Oceanospirillales</taxon>
        <taxon>Endozoicomonadaceae</taxon>
        <taxon>Endozoicomonas</taxon>
    </lineage>
</organism>
<feature type="domain" description="Sodium/calcium exchanger membrane region" evidence="5">
    <location>
        <begin position="8"/>
        <end position="60"/>
    </location>
</feature>
<keyword evidence="7" id="KW-1185">Reference proteome</keyword>
<dbReference type="Gene3D" id="6.10.280.80">
    <property type="entry name" value="NCX, peripheral helical region"/>
    <property type="match status" value="1"/>
</dbReference>
<dbReference type="RefSeq" id="WP_262565731.1">
    <property type="nucleotide sequence ID" value="NZ_JAPFCC010000001.1"/>
</dbReference>
<protein>
    <recommendedName>
        <fullName evidence="5">Sodium/calcium exchanger membrane region domain-containing protein</fullName>
    </recommendedName>
</protein>
<evidence type="ECO:0000259" key="5">
    <source>
        <dbReference type="Pfam" id="PF01699"/>
    </source>
</evidence>
<dbReference type="InterPro" id="IPR004837">
    <property type="entry name" value="NaCa_Exmemb"/>
</dbReference>
<keyword evidence="2" id="KW-0812">Transmembrane</keyword>
<evidence type="ECO:0000313" key="7">
    <source>
        <dbReference type="Proteomes" id="UP001209854"/>
    </source>
</evidence>
<keyword evidence="3" id="KW-1133">Transmembrane helix</keyword>
<comment type="caution">
    <text evidence="6">The sequence shown here is derived from an EMBL/GenBank/DDBJ whole genome shotgun (WGS) entry which is preliminary data.</text>
</comment>
<evidence type="ECO:0000256" key="1">
    <source>
        <dbReference type="ARBA" id="ARBA00004141"/>
    </source>
</evidence>
<evidence type="ECO:0000256" key="3">
    <source>
        <dbReference type="ARBA" id="ARBA00022989"/>
    </source>
</evidence>
<proteinExistence type="predicted"/>
<sequence>MLSTATHLLAIALGFVALSQSADRLVEVSSTLAFRLGMSTLTIGMTIVAFGTSAPELAVSADG</sequence>
<gene>
    <name evidence="6" type="ORF">NX722_25915</name>
</gene>
<keyword evidence="4" id="KW-0472">Membrane</keyword>
<dbReference type="Proteomes" id="UP001209854">
    <property type="component" value="Unassembled WGS sequence"/>
</dbReference>
<accession>A0ABT3N3T8</accession>
<dbReference type="EMBL" id="JAPFCC010000001">
    <property type="protein sequence ID" value="MCW7556003.1"/>
    <property type="molecule type" value="Genomic_DNA"/>
</dbReference>
<evidence type="ECO:0000256" key="2">
    <source>
        <dbReference type="ARBA" id="ARBA00022692"/>
    </source>
</evidence>
<evidence type="ECO:0000313" key="6">
    <source>
        <dbReference type="EMBL" id="MCW7556003.1"/>
    </source>
</evidence>
<dbReference type="Pfam" id="PF01699">
    <property type="entry name" value="Na_Ca_ex"/>
    <property type="match status" value="1"/>
</dbReference>